<dbReference type="RefSeq" id="WP_047895294.1">
    <property type="nucleotide sequence ID" value="NZ_AEJF01000163.1"/>
</dbReference>
<sequence length="146" mass="16351">MSKKSLEKIKEKLLKDGFGKKALVSDEMMREIFAAVSSEKNVIATPSEELRFIEGLMNLPIGYIKEFKVIPKSGYEVCSCGRVPSALEIVQTAMKHRIHETSLMRDTLIGFNNLVELSTDGRSGECVKCGRMVIMETYATASYIYT</sequence>
<organism evidence="1 2">
    <name type="scientific">Caballeronia mineralivorans PML1(12)</name>
    <dbReference type="NCBI Taxonomy" id="908627"/>
    <lineage>
        <taxon>Bacteria</taxon>
        <taxon>Pseudomonadati</taxon>
        <taxon>Pseudomonadota</taxon>
        <taxon>Betaproteobacteria</taxon>
        <taxon>Burkholderiales</taxon>
        <taxon>Burkholderiaceae</taxon>
        <taxon>Caballeronia</taxon>
    </lineage>
</organism>
<gene>
    <name evidence="1" type="ORF">EOS_27270</name>
</gene>
<dbReference type="AlphaFoldDB" id="A0A0J1CR70"/>
<comment type="caution">
    <text evidence="1">The sequence shown here is derived from an EMBL/GenBank/DDBJ whole genome shotgun (WGS) entry which is preliminary data.</text>
</comment>
<dbReference type="Proteomes" id="UP000035963">
    <property type="component" value="Unassembled WGS sequence"/>
</dbReference>
<accession>A0A0J1CR70</accession>
<keyword evidence="2" id="KW-1185">Reference proteome</keyword>
<protein>
    <submittedName>
        <fullName evidence="1">Uncharacterized protein</fullName>
    </submittedName>
</protein>
<dbReference type="EMBL" id="AEJF01000163">
    <property type="protein sequence ID" value="KLU23122.1"/>
    <property type="molecule type" value="Genomic_DNA"/>
</dbReference>
<dbReference type="PATRIC" id="fig|908627.4.peg.6099"/>
<evidence type="ECO:0000313" key="1">
    <source>
        <dbReference type="EMBL" id="KLU23122.1"/>
    </source>
</evidence>
<dbReference type="OrthoDB" id="3078455at2"/>
<name>A0A0J1CR70_9BURK</name>
<proteinExistence type="predicted"/>
<evidence type="ECO:0000313" key="2">
    <source>
        <dbReference type="Proteomes" id="UP000035963"/>
    </source>
</evidence>
<reference evidence="1 2" key="1">
    <citation type="journal article" date="2015" name="Genome Announc.">
        <title>Draft Genome Sequence of Burkholderia sp. Strain PML1(12), an Ectomycorrhizosphere-Inhabiting Bacterium with Effective Mineral-Weathering Ability.</title>
        <authorList>
            <person name="Uroz S."/>
            <person name="Oger P."/>
        </authorList>
    </citation>
    <scope>NUCLEOTIDE SEQUENCE [LARGE SCALE GENOMIC DNA]</scope>
    <source>
        <strain evidence="2">PML1(12)</strain>
    </source>
</reference>